<accession>A0A9X8HKK4</accession>
<dbReference type="Pfam" id="PF07849">
    <property type="entry name" value="DUF1641"/>
    <property type="match status" value="1"/>
</dbReference>
<dbReference type="Proteomes" id="UP000269115">
    <property type="component" value="Unassembled WGS sequence"/>
</dbReference>
<reference evidence="1 2" key="1">
    <citation type="submission" date="2018-11" db="EMBL/GenBank/DDBJ databases">
        <title>Genomic analyses of the natural microbiome of Caenorhabditis elegans.</title>
        <authorList>
            <person name="Samuel B."/>
        </authorList>
    </citation>
    <scope>NUCLEOTIDE SEQUENCE [LARGE SCALE GENOMIC DNA]</scope>
    <source>
        <strain evidence="1 2">BIGb0473</strain>
    </source>
</reference>
<evidence type="ECO:0000313" key="2">
    <source>
        <dbReference type="Proteomes" id="UP000269115"/>
    </source>
</evidence>
<name>A0A9X8HKK4_PSEPU</name>
<organism evidence="1 2">
    <name type="scientific">Pseudomonas putida</name>
    <name type="common">Arthrobacter siderocapsulatus</name>
    <dbReference type="NCBI Taxonomy" id="303"/>
    <lineage>
        <taxon>Bacteria</taxon>
        <taxon>Pseudomonadati</taxon>
        <taxon>Pseudomonadota</taxon>
        <taxon>Gammaproteobacteria</taxon>
        <taxon>Pseudomonadales</taxon>
        <taxon>Pseudomonadaceae</taxon>
        <taxon>Pseudomonas</taxon>
    </lineage>
</organism>
<dbReference type="AlphaFoldDB" id="A0A9X8HKK4"/>
<dbReference type="RefSeq" id="WP_078480035.1">
    <property type="nucleotide sequence ID" value="NZ_RJUR01000013.1"/>
</dbReference>
<evidence type="ECO:0000313" key="1">
    <source>
        <dbReference type="EMBL" id="ROQ50018.1"/>
    </source>
</evidence>
<comment type="caution">
    <text evidence="1">The sequence shown here is derived from an EMBL/GenBank/DDBJ whole genome shotgun (WGS) entry which is preliminary data.</text>
</comment>
<protein>
    <submittedName>
        <fullName evidence="1">Uncharacterized protein DUF1641</fullName>
    </submittedName>
</protein>
<dbReference type="InterPro" id="IPR012440">
    <property type="entry name" value="DUF1641"/>
</dbReference>
<dbReference type="EMBL" id="RJUR01000013">
    <property type="protein sequence ID" value="ROQ50018.1"/>
    <property type="molecule type" value="Genomic_DNA"/>
</dbReference>
<proteinExistence type="predicted"/>
<sequence length="120" mass="13186">METFEPTVEHLAHPGVDALMKKLEPLLVSGRMDNIIDLLSLGSDLVDLLDTAMVDKLAHGFEDVTALTWTVGNALRMAQAQSSDTQPPSLLGLVQLLREPQTRRGIALVLRVLNNLGRQY</sequence>
<gene>
    <name evidence="1" type="ORF">EDF85_2808</name>
</gene>